<evidence type="ECO:0000313" key="3">
    <source>
        <dbReference type="Proteomes" id="UP000436088"/>
    </source>
</evidence>
<accession>A0A6A3CQX1</accession>
<dbReference type="PANTHER" id="PTHR46581:SF3">
    <property type="entry name" value="ARABINOSYLTRANSFERASE RRA3"/>
    <property type="match status" value="1"/>
</dbReference>
<dbReference type="AlphaFoldDB" id="A0A6A3CQX1"/>
<protein>
    <submittedName>
        <fullName evidence="2">Detected protein of confused Function</fullName>
    </submittedName>
</protein>
<evidence type="ECO:0000259" key="1">
    <source>
        <dbReference type="Pfam" id="PF03407"/>
    </source>
</evidence>
<proteinExistence type="predicted"/>
<dbReference type="Proteomes" id="UP000436088">
    <property type="component" value="Unassembled WGS sequence"/>
</dbReference>
<comment type="caution">
    <text evidence="2">The sequence shown here is derived from an EMBL/GenBank/DDBJ whole genome shotgun (WGS) entry which is preliminary data.</text>
</comment>
<reference evidence="2" key="1">
    <citation type="submission" date="2019-09" db="EMBL/GenBank/DDBJ databases">
        <title>Draft genome information of white flower Hibiscus syriacus.</title>
        <authorList>
            <person name="Kim Y.-M."/>
        </authorList>
    </citation>
    <scope>NUCLEOTIDE SEQUENCE [LARGE SCALE GENOMIC DNA]</scope>
    <source>
        <strain evidence="2">YM2019G1</strain>
    </source>
</reference>
<dbReference type="Pfam" id="PF03407">
    <property type="entry name" value="Nucleotid_trans"/>
    <property type="match status" value="1"/>
</dbReference>
<dbReference type="InterPro" id="IPR044290">
    <property type="entry name" value="RRA1/2/3"/>
</dbReference>
<name>A0A6A3CQX1_HIBSY</name>
<feature type="domain" description="Nucleotide-diphospho-sugar transferase" evidence="1">
    <location>
        <begin position="5"/>
        <end position="147"/>
    </location>
</feature>
<keyword evidence="3" id="KW-1185">Reference proteome</keyword>
<evidence type="ECO:0000313" key="2">
    <source>
        <dbReference type="EMBL" id="KAE8731356.1"/>
    </source>
</evidence>
<organism evidence="2 3">
    <name type="scientific">Hibiscus syriacus</name>
    <name type="common">Rose of Sharon</name>
    <dbReference type="NCBI Taxonomy" id="106335"/>
    <lineage>
        <taxon>Eukaryota</taxon>
        <taxon>Viridiplantae</taxon>
        <taxon>Streptophyta</taxon>
        <taxon>Embryophyta</taxon>
        <taxon>Tracheophyta</taxon>
        <taxon>Spermatophyta</taxon>
        <taxon>Magnoliopsida</taxon>
        <taxon>eudicotyledons</taxon>
        <taxon>Gunneridae</taxon>
        <taxon>Pentapetalae</taxon>
        <taxon>rosids</taxon>
        <taxon>malvids</taxon>
        <taxon>Malvales</taxon>
        <taxon>Malvaceae</taxon>
        <taxon>Malvoideae</taxon>
        <taxon>Hibiscus</taxon>
    </lineage>
</organism>
<dbReference type="EMBL" id="VEPZ02000196">
    <property type="protein sequence ID" value="KAE8731356.1"/>
    <property type="molecule type" value="Genomic_DNA"/>
</dbReference>
<dbReference type="InterPro" id="IPR005069">
    <property type="entry name" value="Nucl-diP-sugar_transferase"/>
</dbReference>
<dbReference type="GO" id="GO:0080147">
    <property type="term" value="P:root hair cell development"/>
    <property type="evidence" value="ECO:0007669"/>
    <property type="project" value="InterPro"/>
</dbReference>
<dbReference type="GO" id="GO:0016757">
    <property type="term" value="F:glycosyltransferase activity"/>
    <property type="evidence" value="ECO:0007669"/>
    <property type="project" value="InterPro"/>
</dbReference>
<sequence>MLWDDDYIVEFCKSNDVPVYKRDPDDGIDTVGKAGGNHAVFGLKFRILREFLQLGYSVLLSDVDIVYLQNPFNHLYRDSDVESMTDGHDNMTAYGYNDVFDEPAMGWARFAHTMRIWVFNSGFFYIRHAIASIELLDRVADRLARQENS</sequence>
<dbReference type="PANTHER" id="PTHR46581">
    <property type="entry name" value="ARABINOSYLTRANSFERASE RRA3"/>
    <property type="match status" value="1"/>
</dbReference>
<gene>
    <name evidence="2" type="ORF">F3Y22_tig00002840pilonHSYRG01120</name>
</gene>